<dbReference type="Proteomes" id="UP000648187">
    <property type="component" value="Unassembled WGS sequence"/>
</dbReference>
<evidence type="ECO:0000313" key="2">
    <source>
        <dbReference type="Proteomes" id="UP000648187"/>
    </source>
</evidence>
<comment type="caution">
    <text evidence="1">The sequence shown here is derived from an EMBL/GenBank/DDBJ whole genome shotgun (WGS) entry which is preliminary data.</text>
</comment>
<dbReference type="AlphaFoldDB" id="A0A835GH58"/>
<sequence length="105" mass="11765">MFIKYFGSWWKLDYDDALTVLRDITCRCLMALAALTASLNAAGARPCARSASIRAPTTAKLIILPKEKTDNLDLQWDRLRRQTISPTDVSTVFYGVCYCLGPELC</sequence>
<organism evidence="1 2">
    <name type="scientific">Spodoptera exigua</name>
    <name type="common">Beet armyworm</name>
    <name type="synonym">Noctua fulgens</name>
    <dbReference type="NCBI Taxonomy" id="7107"/>
    <lineage>
        <taxon>Eukaryota</taxon>
        <taxon>Metazoa</taxon>
        <taxon>Ecdysozoa</taxon>
        <taxon>Arthropoda</taxon>
        <taxon>Hexapoda</taxon>
        <taxon>Insecta</taxon>
        <taxon>Pterygota</taxon>
        <taxon>Neoptera</taxon>
        <taxon>Endopterygota</taxon>
        <taxon>Lepidoptera</taxon>
        <taxon>Glossata</taxon>
        <taxon>Ditrysia</taxon>
        <taxon>Noctuoidea</taxon>
        <taxon>Noctuidae</taxon>
        <taxon>Amphipyrinae</taxon>
        <taxon>Spodoptera</taxon>
    </lineage>
</organism>
<dbReference type="EMBL" id="JACKWZ010000094">
    <property type="protein sequence ID" value="KAF9416203.1"/>
    <property type="molecule type" value="Genomic_DNA"/>
</dbReference>
<proteinExistence type="predicted"/>
<evidence type="ECO:0000313" key="1">
    <source>
        <dbReference type="EMBL" id="KAF9416203.1"/>
    </source>
</evidence>
<name>A0A835GH58_SPOEX</name>
<reference evidence="1" key="1">
    <citation type="submission" date="2020-08" db="EMBL/GenBank/DDBJ databases">
        <title>Spodoptera exigua strain:BAW_Kor-Di-RS1 Genome sequencing and assembly.</title>
        <authorList>
            <person name="Kim J."/>
            <person name="Nam H.Y."/>
            <person name="Kwon M."/>
            <person name="Choi J.H."/>
            <person name="Cho S.R."/>
            <person name="Kim G.-H."/>
        </authorList>
    </citation>
    <scope>NUCLEOTIDE SEQUENCE</scope>
    <source>
        <strain evidence="1">BAW_Kor-Di-RS1</strain>
        <tissue evidence="1">Whole-body</tissue>
    </source>
</reference>
<accession>A0A835GH58</accession>
<protein>
    <submittedName>
        <fullName evidence="1">Uncharacterized protein</fullName>
    </submittedName>
</protein>
<keyword evidence="2" id="KW-1185">Reference proteome</keyword>
<gene>
    <name evidence="1" type="ORF">HW555_006362</name>
</gene>